<sequence>MCTGAPFCDNRILLDKVNAGGDTAHAAITEATEAFKKISHNMWLHLATDFERYKLSTEPWKRFASENEIVTRADASLLSNWGGGFVLGVGGEESSHLRQYSPGPLGHVLEDVAPLTSNDIGRLVFSLSRATNAVGAYNKAKSILSASVYEAVVTEKCPSDVITKSLMNYLRQIDSHYN</sequence>
<reference evidence="1 2" key="1">
    <citation type="journal article" date="2015" name="Genome Biol. Evol.">
        <title>The genome of winter moth (Operophtera brumata) provides a genomic perspective on sexual dimorphism and phenology.</title>
        <authorList>
            <person name="Derks M.F."/>
            <person name="Smit S."/>
            <person name="Salis L."/>
            <person name="Schijlen E."/>
            <person name="Bossers A."/>
            <person name="Mateman C."/>
            <person name="Pijl A.S."/>
            <person name="de Ridder D."/>
            <person name="Groenen M.A."/>
            <person name="Visser M.E."/>
            <person name="Megens H.J."/>
        </authorList>
    </citation>
    <scope>NUCLEOTIDE SEQUENCE [LARGE SCALE GENOMIC DNA]</scope>
    <source>
        <strain evidence="1">WM2013NL</strain>
        <tissue evidence="1">Head and thorax</tissue>
    </source>
</reference>
<keyword evidence="2" id="KW-1185">Reference proteome</keyword>
<dbReference type="Proteomes" id="UP000037510">
    <property type="component" value="Unassembled WGS sequence"/>
</dbReference>
<gene>
    <name evidence="1" type="ORF">OBRU01_08588</name>
</gene>
<evidence type="ECO:0000313" key="1">
    <source>
        <dbReference type="EMBL" id="KOB74774.1"/>
    </source>
</evidence>
<protein>
    <submittedName>
        <fullName evidence="1">Uncharacterized protein</fullName>
    </submittedName>
</protein>
<proteinExistence type="predicted"/>
<feature type="non-terminal residue" evidence="1">
    <location>
        <position position="178"/>
    </location>
</feature>
<dbReference type="AlphaFoldDB" id="A0A0L7LHC9"/>
<comment type="caution">
    <text evidence="1">The sequence shown here is derived from an EMBL/GenBank/DDBJ whole genome shotgun (WGS) entry which is preliminary data.</text>
</comment>
<organism evidence="1 2">
    <name type="scientific">Operophtera brumata</name>
    <name type="common">Winter moth</name>
    <name type="synonym">Phalaena brumata</name>
    <dbReference type="NCBI Taxonomy" id="104452"/>
    <lineage>
        <taxon>Eukaryota</taxon>
        <taxon>Metazoa</taxon>
        <taxon>Ecdysozoa</taxon>
        <taxon>Arthropoda</taxon>
        <taxon>Hexapoda</taxon>
        <taxon>Insecta</taxon>
        <taxon>Pterygota</taxon>
        <taxon>Neoptera</taxon>
        <taxon>Endopterygota</taxon>
        <taxon>Lepidoptera</taxon>
        <taxon>Glossata</taxon>
        <taxon>Ditrysia</taxon>
        <taxon>Geometroidea</taxon>
        <taxon>Geometridae</taxon>
        <taxon>Larentiinae</taxon>
        <taxon>Operophtera</taxon>
    </lineage>
</organism>
<evidence type="ECO:0000313" key="2">
    <source>
        <dbReference type="Proteomes" id="UP000037510"/>
    </source>
</evidence>
<accession>A0A0L7LHC9</accession>
<dbReference type="EMBL" id="JTDY01001136">
    <property type="protein sequence ID" value="KOB74774.1"/>
    <property type="molecule type" value="Genomic_DNA"/>
</dbReference>
<name>A0A0L7LHC9_OPEBR</name>